<keyword evidence="7" id="KW-0206">Cytoskeleton</keyword>
<evidence type="ECO:0000256" key="2">
    <source>
        <dbReference type="ARBA" id="ARBA00005666"/>
    </source>
</evidence>
<dbReference type="InterPro" id="IPR001715">
    <property type="entry name" value="CH_dom"/>
</dbReference>
<evidence type="ECO:0000256" key="4">
    <source>
        <dbReference type="ARBA" id="ARBA00022737"/>
    </source>
</evidence>
<comment type="caution">
    <text evidence="10">The sequence shown here is derived from an EMBL/GenBank/DDBJ whole genome shotgun (WGS) entry which is preliminary data.</text>
</comment>
<accession>A0ABR1D7L9</accession>
<dbReference type="PROSITE" id="PS50021">
    <property type="entry name" value="CH"/>
    <property type="match status" value="2"/>
</dbReference>
<reference evidence="10 11" key="1">
    <citation type="submission" date="2023-08" db="EMBL/GenBank/DDBJ databases">
        <title>A Necator americanus chromosomal reference genome.</title>
        <authorList>
            <person name="Ilik V."/>
            <person name="Petrzelkova K.J."/>
            <person name="Pardy F."/>
            <person name="Fuh T."/>
            <person name="Niatou-Singa F.S."/>
            <person name="Gouil Q."/>
            <person name="Baker L."/>
            <person name="Ritchie M.E."/>
            <person name="Jex A.R."/>
            <person name="Gazzola D."/>
            <person name="Li H."/>
            <person name="Toshio Fujiwara R."/>
            <person name="Zhan B."/>
            <person name="Aroian R.V."/>
            <person name="Pafco B."/>
            <person name="Schwarz E.M."/>
        </authorList>
    </citation>
    <scope>NUCLEOTIDE SEQUENCE [LARGE SCALE GENOMIC DNA]</scope>
    <source>
        <strain evidence="10 11">Aroian</strain>
        <tissue evidence="10">Whole animal</tissue>
    </source>
</reference>
<comment type="subcellular location">
    <subcellularLocation>
        <location evidence="1">Cytoplasm</location>
        <location evidence="1">Cytoskeleton</location>
    </subcellularLocation>
</comment>
<evidence type="ECO:0000256" key="6">
    <source>
        <dbReference type="ARBA" id="ARBA00023203"/>
    </source>
</evidence>
<protein>
    <recommendedName>
        <fullName evidence="9">Calponin-homology (CH) domain-containing protein</fullName>
    </recommendedName>
</protein>
<keyword evidence="4" id="KW-0677">Repeat</keyword>
<dbReference type="Pfam" id="PF00307">
    <property type="entry name" value="CH"/>
    <property type="match status" value="2"/>
</dbReference>
<dbReference type="InterPro" id="IPR028433">
    <property type="entry name" value="Parvin"/>
</dbReference>
<name>A0ABR1D7L9_NECAM</name>
<feature type="region of interest" description="Disordered" evidence="8">
    <location>
        <begin position="1"/>
        <end position="49"/>
    </location>
</feature>
<organism evidence="10 11">
    <name type="scientific">Necator americanus</name>
    <name type="common">Human hookworm</name>
    <dbReference type="NCBI Taxonomy" id="51031"/>
    <lineage>
        <taxon>Eukaryota</taxon>
        <taxon>Metazoa</taxon>
        <taxon>Ecdysozoa</taxon>
        <taxon>Nematoda</taxon>
        <taxon>Chromadorea</taxon>
        <taxon>Rhabditida</taxon>
        <taxon>Rhabditina</taxon>
        <taxon>Rhabditomorpha</taxon>
        <taxon>Strongyloidea</taxon>
        <taxon>Ancylostomatidae</taxon>
        <taxon>Bunostominae</taxon>
        <taxon>Necator</taxon>
    </lineage>
</organism>
<dbReference type="CDD" id="cd21306">
    <property type="entry name" value="CH_PARVA_B_rpt2"/>
    <property type="match status" value="1"/>
</dbReference>
<dbReference type="PANTHER" id="PTHR12114">
    <property type="entry name" value="PARVIN"/>
    <property type="match status" value="1"/>
</dbReference>
<feature type="domain" description="Calponin-homology (CH)" evidence="9">
    <location>
        <begin position="95"/>
        <end position="201"/>
    </location>
</feature>
<evidence type="ECO:0000313" key="10">
    <source>
        <dbReference type="EMBL" id="KAK6746503.1"/>
    </source>
</evidence>
<comment type="similarity">
    <text evidence="2">Belongs to the parvin family.</text>
</comment>
<dbReference type="PANTHER" id="PTHR12114:SF4">
    <property type="entry name" value="GH23568P"/>
    <property type="match status" value="1"/>
</dbReference>
<evidence type="ECO:0000256" key="3">
    <source>
        <dbReference type="ARBA" id="ARBA00022490"/>
    </source>
</evidence>
<feature type="compositionally biased region" description="Basic and acidic residues" evidence="8">
    <location>
        <begin position="15"/>
        <end position="24"/>
    </location>
</feature>
<evidence type="ECO:0000256" key="8">
    <source>
        <dbReference type="SAM" id="MobiDB-lite"/>
    </source>
</evidence>
<evidence type="ECO:0000256" key="7">
    <source>
        <dbReference type="ARBA" id="ARBA00023212"/>
    </source>
</evidence>
<feature type="domain" description="Calponin-homology (CH)" evidence="9">
    <location>
        <begin position="261"/>
        <end position="384"/>
    </location>
</feature>
<sequence>MSATMRRTPGPTDTMKSRKNDSIVDKLTGTLTRKKKSVHENQEPPEEDEALEIEIEGRESIDACLVPAMAKNLTLDEGEVRRYLTKESSEDRKVRELISLLTYWINEELAEQRIVVRNLQEDIFDGQILQILIEKLAGIRIEVPELTQSEEGQKKKLELVVQAVNRIVTPTEQPRWDAELIHSKDIVAIMQILIAMVLHFRAPIRLPEHVSVKMLVASKQQGHSRSEFVTEQLTTTQPELGLKGERDAFDTLFDYGPDKLAHVKTSLLAFCNKHLNKINLEVNDLETQFQDGVFLVLLMGLLEGYFVPLHAFHLQFVCVFITVRFRAKVNSVTSYEEKVKNVGFAFKLMHDAGLPKPRSRIQDIANGDLKSTLRLLHLLFTKYKHV</sequence>
<dbReference type="InterPro" id="IPR036872">
    <property type="entry name" value="CH_dom_sf"/>
</dbReference>
<dbReference type="EMBL" id="JAVFWL010000004">
    <property type="protein sequence ID" value="KAK6746503.1"/>
    <property type="molecule type" value="Genomic_DNA"/>
</dbReference>
<dbReference type="Gene3D" id="1.10.418.10">
    <property type="entry name" value="Calponin-like domain"/>
    <property type="match status" value="2"/>
</dbReference>
<evidence type="ECO:0000256" key="1">
    <source>
        <dbReference type="ARBA" id="ARBA00004245"/>
    </source>
</evidence>
<evidence type="ECO:0000313" key="11">
    <source>
        <dbReference type="Proteomes" id="UP001303046"/>
    </source>
</evidence>
<keyword evidence="5" id="KW-0130">Cell adhesion</keyword>
<evidence type="ECO:0000256" key="5">
    <source>
        <dbReference type="ARBA" id="ARBA00022889"/>
    </source>
</evidence>
<keyword evidence="3" id="KW-0963">Cytoplasm</keyword>
<proteinExistence type="inferred from homology"/>
<dbReference type="Proteomes" id="UP001303046">
    <property type="component" value="Unassembled WGS sequence"/>
</dbReference>
<gene>
    <name evidence="10" type="primary">Necator_chrIV.g13314</name>
    <name evidence="10" type="ORF">RB195_000023</name>
</gene>
<evidence type="ECO:0000259" key="9">
    <source>
        <dbReference type="PROSITE" id="PS50021"/>
    </source>
</evidence>
<dbReference type="PIRSF" id="PIRSF039131">
    <property type="entry name" value="Parvin"/>
    <property type="match status" value="1"/>
</dbReference>
<keyword evidence="11" id="KW-1185">Reference proteome</keyword>
<dbReference type="CDD" id="cd21221">
    <property type="entry name" value="CH_PARV_rpt1"/>
    <property type="match status" value="1"/>
</dbReference>
<keyword evidence="6" id="KW-0009">Actin-binding</keyword>
<dbReference type="SUPFAM" id="SSF47576">
    <property type="entry name" value="Calponin-homology domain, CH-domain"/>
    <property type="match status" value="1"/>
</dbReference>